<dbReference type="Proteomes" id="UP000276133">
    <property type="component" value="Unassembled WGS sequence"/>
</dbReference>
<keyword evidence="3" id="KW-1185">Reference proteome</keyword>
<organism evidence="2 3">
    <name type="scientific">Brachionus plicatilis</name>
    <name type="common">Marine rotifer</name>
    <name type="synonym">Brachionus muelleri</name>
    <dbReference type="NCBI Taxonomy" id="10195"/>
    <lineage>
        <taxon>Eukaryota</taxon>
        <taxon>Metazoa</taxon>
        <taxon>Spiralia</taxon>
        <taxon>Gnathifera</taxon>
        <taxon>Rotifera</taxon>
        <taxon>Eurotatoria</taxon>
        <taxon>Monogononta</taxon>
        <taxon>Pseudotrocha</taxon>
        <taxon>Ploima</taxon>
        <taxon>Brachionidae</taxon>
        <taxon>Brachionus</taxon>
    </lineage>
</organism>
<keyword evidence="1" id="KW-1133">Transmembrane helix</keyword>
<name>A0A3M7T903_BRAPC</name>
<keyword evidence="1" id="KW-0812">Transmembrane</keyword>
<feature type="transmembrane region" description="Helical" evidence="1">
    <location>
        <begin position="90"/>
        <end position="106"/>
    </location>
</feature>
<evidence type="ECO:0000313" key="3">
    <source>
        <dbReference type="Proteomes" id="UP000276133"/>
    </source>
</evidence>
<proteinExistence type="predicted"/>
<protein>
    <submittedName>
        <fullName evidence="2">Uncharacterized protein</fullName>
    </submittedName>
</protein>
<reference evidence="2 3" key="1">
    <citation type="journal article" date="2018" name="Sci. Rep.">
        <title>Genomic signatures of local adaptation to the degree of environmental predictability in rotifers.</title>
        <authorList>
            <person name="Franch-Gras L."/>
            <person name="Hahn C."/>
            <person name="Garcia-Roger E.M."/>
            <person name="Carmona M.J."/>
            <person name="Serra M."/>
            <person name="Gomez A."/>
        </authorList>
    </citation>
    <scope>NUCLEOTIDE SEQUENCE [LARGE SCALE GENOMIC DNA]</scope>
    <source>
        <strain evidence="2">HYR1</strain>
    </source>
</reference>
<dbReference type="EMBL" id="REGN01000084">
    <property type="protein sequence ID" value="RNA44574.1"/>
    <property type="molecule type" value="Genomic_DNA"/>
</dbReference>
<dbReference type="AlphaFoldDB" id="A0A3M7T903"/>
<gene>
    <name evidence="2" type="ORF">BpHYR1_006885</name>
</gene>
<comment type="caution">
    <text evidence="2">The sequence shown here is derived from an EMBL/GenBank/DDBJ whole genome shotgun (WGS) entry which is preliminary data.</text>
</comment>
<evidence type="ECO:0000256" key="1">
    <source>
        <dbReference type="SAM" id="Phobius"/>
    </source>
</evidence>
<keyword evidence="1" id="KW-0472">Membrane</keyword>
<sequence>MKQATLFAYSSNIVIEFAMNISPTTQKTHVQYTYSPQAGIEIKVCAFLYKFFTITRLHYLQAIRNAFNVFVNILNESFNMEALISLKDRGTSLLCLFLICFLYVSLGPSDLKTNLAFRAKNLKRPSFSLVLVRISKEVNC</sequence>
<evidence type="ECO:0000313" key="2">
    <source>
        <dbReference type="EMBL" id="RNA44574.1"/>
    </source>
</evidence>
<accession>A0A3M7T903</accession>